<keyword evidence="7 10" id="KW-0862">Zinc</keyword>
<evidence type="ECO:0000256" key="4">
    <source>
        <dbReference type="ARBA" id="ARBA00022598"/>
    </source>
</evidence>
<comment type="caution">
    <text evidence="10">Lacks conserved residue(s) required for the propagation of feature annotation.</text>
</comment>
<keyword evidence="4 10" id="KW-0436">Ligase</keyword>
<evidence type="ECO:0000256" key="10">
    <source>
        <dbReference type="HAMAP-Rule" id="MF_01697"/>
    </source>
</evidence>
<feature type="binding site" evidence="10">
    <location>
        <begin position="82"/>
        <end position="84"/>
    </location>
    <ligand>
        <name>L-cysteinyl-5'-AMP</name>
        <dbReference type="ChEBI" id="CHEBI:144924"/>
    </ligand>
</feature>
<dbReference type="SUPFAM" id="SSF52374">
    <property type="entry name" value="Nucleotidylyl transferase"/>
    <property type="match status" value="1"/>
</dbReference>
<dbReference type="NCBIfam" id="TIGR03447">
    <property type="entry name" value="mycothiol_MshC"/>
    <property type="match status" value="1"/>
</dbReference>
<evidence type="ECO:0000256" key="8">
    <source>
        <dbReference type="ARBA" id="ARBA00022840"/>
    </source>
</evidence>
<evidence type="ECO:0000256" key="5">
    <source>
        <dbReference type="ARBA" id="ARBA00022723"/>
    </source>
</evidence>
<evidence type="ECO:0000259" key="11">
    <source>
        <dbReference type="Pfam" id="PF01406"/>
    </source>
</evidence>
<dbReference type="Pfam" id="PF01406">
    <property type="entry name" value="tRNA-synt_1e"/>
    <property type="match status" value="1"/>
</dbReference>
<dbReference type="PANTHER" id="PTHR10890">
    <property type="entry name" value="CYSTEINYL-TRNA SYNTHETASE"/>
    <property type="match status" value="1"/>
</dbReference>
<protein>
    <recommendedName>
        <fullName evidence="10">L-cysteine:1D-myo-inositol 2-amino-2-deoxy-alpha-D-glucopyranoside ligase</fullName>
        <shortName evidence="10">L-Cys:GlcN-Ins ligase</shortName>
        <ecNumber evidence="10">6.3.1.13</ecNumber>
    </recommendedName>
    <alternativeName>
        <fullName evidence="10">Mycothiol ligase</fullName>
        <shortName evidence="10">MSH ligase</shortName>
    </alternativeName>
</protein>
<comment type="cofactor">
    <cofactor evidence="10">
        <name>Zn(2+)</name>
        <dbReference type="ChEBI" id="CHEBI:29105"/>
    </cofactor>
    <text evidence="10">Binds 1 zinc ion per subunit.</text>
</comment>
<dbReference type="InterPro" id="IPR032678">
    <property type="entry name" value="tRNA-synt_1_cat_dom"/>
</dbReference>
<feature type="binding site" evidence="10">
    <location>
        <position position="59"/>
    </location>
    <ligand>
        <name>L-cysteinyl-5'-AMP</name>
        <dbReference type="ChEBI" id="CHEBI:144924"/>
    </ligand>
</feature>
<accession>A0ABP8L550</accession>
<feature type="short sequence motif" description="'HIGH' region" evidence="10">
    <location>
        <begin position="46"/>
        <end position="56"/>
    </location>
</feature>
<feature type="binding site" evidence="10">
    <location>
        <position position="237"/>
    </location>
    <ligand>
        <name>L-cysteinyl-5'-AMP</name>
        <dbReference type="ChEBI" id="CHEBI:144924"/>
    </ligand>
</feature>
<dbReference type="Gene3D" id="3.40.50.620">
    <property type="entry name" value="HUPs"/>
    <property type="match status" value="1"/>
</dbReference>
<dbReference type="PRINTS" id="PR00983">
    <property type="entry name" value="TRNASYNTHCYS"/>
</dbReference>
<evidence type="ECO:0000313" key="13">
    <source>
        <dbReference type="Proteomes" id="UP001500622"/>
    </source>
</evidence>
<feature type="binding site" evidence="10">
    <location>
        <begin position="44"/>
        <end position="47"/>
    </location>
    <ligand>
        <name>L-cysteinyl-5'-AMP</name>
        <dbReference type="ChEBI" id="CHEBI:144924"/>
    </ligand>
</feature>
<evidence type="ECO:0000256" key="2">
    <source>
        <dbReference type="ARBA" id="ARBA00007723"/>
    </source>
</evidence>
<dbReference type="RefSeq" id="WP_345215802.1">
    <property type="nucleotide sequence ID" value="NZ_BAABGN010000007.1"/>
</dbReference>
<organism evidence="12 13">
    <name type="scientific">Georgenia halophila</name>
    <dbReference type="NCBI Taxonomy" id="620889"/>
    <lineage>
        <taxon>Bacteria</taxon>
        <taxon>Bacillati</taxon>
        <taxon>Actinomycetota</taxon>
        <taxon>Actinomycetes</taxon>
        <taxon>Micrococcales</taxon>
        <taxon>Bogoriellaceae</taxon>
        <taxon>Georgenia</taxon>
    </lineage>
</organism>
<dbReference type="GO" id="GO:0016874">
    <property type="term" value="F:ligase activity"/>
    <property type="evidence" value="ECO:0007669"/>
    <property type="project" value="UniProtKB-KW"/>
</dbReference>
<comment type="subunit">
    <text evidence="3 10">Monomer.</text>
</comment>
<comment type="catalytic activity">
    <reaction evidence="9 10">
        <text>1D-myo-inositol 2-amino-2-deoxy-alpha-D-glucopyranoside + L-cysteine + ATP = 1D-myo-inositol 2-(L-cysteinylamino)-2-deoxy-alpha-D-glucopyranoside + AMP + diphosphate + H(+)</text>
        <dbReference type="Rhea" id="RHEA:26176"/>
        <dbReference type="ChEBI" id="CHEBI:15378"/>
        <dbReference type="ChEBI" id="CHEBI:30616"/>
        <dbReference type="ChEBI" id="CHEBI:33019"/>
        <dbReference type="ChEBI" id="CHEBI:35235"/>
        <dbReference type="ChEBI" id="CHEBI:58886"/>
        <dbReference type="ChEBI" id="CHEBI:58887"/>
        <dbReference type="ChEBI" id="CHEBI:456215"/>
        <dbReference type="EC" id="6.3.1.13"/>
    </reaction>
</comment>
<reference evidence="13" key="1">
    <citation type="journal article" date="2019" name="Int. J. Syst. Evol. Microbiol.">
        <title>The Global Catalogue of Microorganisms (GCM) 10K type strain sequencing project: providing services to taxonomists for standard genome sequencing and annotation.</title>
        <authorList>
            <consortium name="The Broad Institute Genomics Platform"/>
            <consortium name="The Broad Institute Genome Sequencing Center for Infectious Disease"/>
            <person name="Wu L."/>
            <person name="Ma J."/>
        </authorList>
    </citation>
    <scope>NUCLEOTIDE SEQUENCE [LARGE SCALE GENOMIC DNA]</scope>
    <source>
        <strain evidence="13">JCM 17810</strain>
    </source>
</reference>
<feature type="binding site" evidence="10">
    <location>
        <position position="293"/>
    </location>
    <ligand>
        <name>L-cysteinyl-5'-AMP</name>
        <dbReference type="ChEBI" id="CHEBI:144924"/>
    </ligand>
</feature>
<dbReference type="InterPro" id="IPR024909">
    <property type="entry name" value="Cys-tRNA/MSH_ligase"/>
</dbReference>
<feature type="binding site" evidence="10">
    <location>
        <position position="44"/>
    </location>
    <ligand>
        <name>Zn(2+)</name>
        <dbReference type="ChEBI" id="CHEBI:29105"/>
    </ligand>
</feature>
<keyword evidence="8 10" id="KW-0067">ATP-binding</keyword>
<gene>
    <name evidence="10 12" type="primary">mshC</name>
    <name evidence="12" type="ORF">GCM10023169_16780</name>
</gene>
<dbReference type="PANTHER" id="PTHR10890:SF3">
    <property type="entry name" value="CYSTEINE--TRNA LIGASE, CYTOPLASMIC"/>
    <property type="match status" value="1"/>
</dbReference>
<feature type="binding site" evidence="10">
    <location>
        <position position="241"/>
    </location>
    <ligand>
        <name>Zn(2+)</name>
        <dbReference type="ChEBI" id="CHEBI:29105"/>
    </ligand>
</feature>
<feature type="domain" description="tRNA synthetases class I catalytic" evidence="11">
    <location>
        <begin position="37"/>
        <end position="346"/>
    </location>
</feature>
<comment type="similarity">
    <text evidence="2 10">Belongs to the class-I aminoacyl-tRNA synthetase family. MshC subfamily.</text>
</comment>
<keyword evidence="6 10" id="KW-0547">Nucleotide-binding</keyword>
<evidence type="ECO:0000256" key="9">
    <source>
        <dbReference type="ARBA" id="ARBA00048350"/>
    </source>
</evidence>
<dbReference type="Gene3D" id="1.20.120.640">
    <property type="entry name" value="Anticodon-binding domain of a subclass of class I aminoacyl-tRNA synthetases"/>
    <property type="match status" value="1"/>
</dbReference>
<feature type="short sequence motif" description="'KMSKS' region" evidence="10">
    <location>
        <begin position="299"/>
        <end position="303"/>
    </location>
</feature>
<dbReference type="HAMAP" id="MF_01697">
    <property type="entry name" value="MshC"/>
    <property type="match status" value="1"/>
</dbReference>
<keyword evidence="5 10" id="KW-0479">Metal-binding</keyword>
<name>A0ABP8L550_9MICO</name>
<dbReference type="EMBL" id="BAABGN010000007">
    <property type="protein sequence ID" value="GAA4422396.1"/>
    <property type="molecule type" value="Genomic_DNA"/>
</dbReference>
<evidence type="ECO:0000256" key="7">
    <source>
        <dbReference type="ARBA" id="ARBA00022833"/>
    </source>
</evidence>
<evidence type="ECO:0000256" key="3">
    <source>
        <dbReference type="ARBA" id="ARBA00011245"/>
    </source>
</evidence>
<comment type="caution">
    <text evidence="12">The sequence shown here is derived from an EMBL/GenBank/DDBJ whole genome shotgun (WGS) entry which is preliminary data.</text>
</comment>
<keyword evidence="13" id="KW-1185">Reference proteome</keyword>
<dbReference type="InterPro" id="IPR017812">
    <property type="entry name" value="Mycothiol_ligase_MshC"/>
</dbReference>
<dbReference type="Proteomes" id="UP001500622">
    <property type="component" value="Unassembled WGS sequence"/>
</dbReference>
<feature type="binding site" evidence="10">
    <location>
        <begin position="259"/>
        <end position="261"/>
    </location>
    <ligand>
        <name>L-cysteinyl-5'-AMP</name>
        <dbReference type="ChEBI" id="CHEBI:144924"/>
    </ligand>
</feature>
<comment type="function">
    <text evidence="1 10">Catalyzes the ATP-dependent condensation of GlcN-Ins and L-cysteine to form L-Cys-GlcN-Ins.</text>
</comment>
<proteinExistence type="inferred from homology"/>
<dbReference type="InterPro" id="IPR014729">
    <property type="entry name" value="Rossmann-like_a/b/a_fold"/>
</dbReference>
<feature type="binding site" evidence="10">
    <location>
        <position position="266"/>
    </location>
    <ligand>
        <name>Zn(2+)</name>
        <dbReference type="ChEBI" id="CHEBI:29105"/>
    </ligand>
</feature>
<evidence type="ECO:0000313" key="12">
    <source>
        <dbReference type="EMBL" id="GAA4422396.1"/>
    </source>
</evidence>
<evidence type="ECO:0000256" key="1">
    <source>
        <dbReference type="ARBA" id="ARBA00003679"/>
    </source>
</evidence>
<evidence type="ECO:0000256" key="6">
    <source>
        <dbReference type="ARBA" id="ARBA00022741"/>
    </source>
</evidence>
<sequence>MHSWSAPAIPTLPGKGSIVNLHDTAAAALAPTRGVGDRANLYVCGITPYDATHLGHASTYLAYDLLVRAWRDAGRRVTYVQNVTDVDDPLLERATESGVSWRQLAEDQTDLFRSDMAALRVLPPDSYVGVVEAVDVVVAAVEHMLEEGTAYRVSIPDGAGGRAPELGDVYADLSIDPLFGTGARLEQDEMMRVFAENGGDPERPGKRQALDPLLWRRTRPGEPEWDGGVLGTGRPGWHIECACLAHAYLGAHVEVQGGGRDLVFPHHEMSESHLRMLGGDTMPVMLHSHAGLVGYDGEKMSKSRGNLVLVSRLVAGGAEPMAVRLVVLGHHYRSDWEYRDEDLAAAEVRLDRWRRACETGSGPDAEPVLAEVRAALADDLDAPRAVAAVDAWVERALDGAGDQVDGAPDLVRRTVDALLGVSLLRPS</sequence>
<dbReference type="EC" id="6.3.1.13" evidence="10"/>